<feature type="compositionally biased region" description="Basic residues" evidence="1">
    <location>
        <begin position="36"/>
        <end position="51"/>
    </location>
</feature>
<dbReference type="AlphaFoldDB" id="A0A3N0XSM8"/>
<feature type="compositionally biased region" description="Basic and acidic residues" evidence="1">
    <location>
        <begin position="52"/>
        <end position="61"/>
    </location>
</feature>
<evidence type="ECO:0000313" key="2">
    <source>
        <dbReference type="EMBL" id="ROJ30580.1"/>
    </source>
</evidence>
<proteinExistence type="predicted"/>
<comment type="caution">
    <text evidence="2">The sequence shown here is derived from an EMBL/GenBank/DDBJ whole genome shotgun (WGS) entry which is preliminary data.</text>
</comment>
<gene>
    <name evidence="2" type="ORF">DPX16_1559</name>
</gene>
<accession>A0A3N0XSM8</accession>
<sequence length="200" mass="22826">MTVLRSILPFEDFACERCLISQLLGGGVQNPMPFPKNKHKRHPTRRGSRGKKTSEVNHIDTNDSDESNAIFNLSDKELSNERIQVLSKELFRFRNHIGEYWSQYPESPWTNVDVPLLIGTNTLDPLYEKCALIQGESVKHRTKNSHGSPLLKPLYHQFKINQQNGRMGTVKLQSKKGVINRSDSLSRASQIKITCWSPVL</sequence>
<protein>
    <submittedName>
        <fullName evidence="2">Uncharacterized protein</fullName>
    </submittedName>
</protein>
<dbReference type="EMBL" id="RJVU01061863">
    <property type="protein sequence ID" value="ROJ30580.1"/>
    <property type="molecule type" value="Genomic_DNA"/>
</dbReference>
<evidence type="ECO:0000256" key="1">
    <source>
        <dbReference type="SAM" id="MobiDB-lite"/>
    </source>
</evidence>
<evidence type="ECO:0000313" key="3">
    <source>
        <dbReference type="Proteomes" id="UP000281406"/>
    </source>
</evidence>
<organism evidence="2 3">
    <name type="scientific">Anabarilius grahami</name>
    <name type="common">Kanglang fish</name>
    <name type="synonym">Barilius grahami</name>
    <dbReference type="NCBI Taxonomy" id="495550"/>
    <lineage>
        <taxon>Eukaryota</taxon>
        <taxon>Metazoa</taxon>
        <taxon>Chordata</taxon>
        <taxon>Craniata</taxon>
        <taxon>Vertebrata</taxon>
        <taxon>Euteleostomi</taxon>
        <taxon>Actinopterygii</taxon>
        <taxon>Neopterygii</taxon>
        <taxon>Teleostei</taxon>
        <taxon>Ostariophysi</taxon>
        <taxon>Cypriniformes</taxon>
        <taxon>Xenocyprididae</taxon>
        <taxon>Xenocypridinae</taxon>
        <taxon>Xenocypridinae incertae sedis</taxon>
        <taxon>Anabarilius</taxon>
    </lineage>
</organism>
<keyword evidence="3" id="KW-1185">Reference proteome</keyword>
<feature type="region of interest" description="Disordered" evidence="1">
    <location>
        <begin position="30"/>
        <end position="66"/>
    </location>
</feature>
<name>A0A3N0XSM8_ANAGA</name>
<reference evidence="2 3" key="1">
    <citation type="submission" date="2018-10" db="EMBL/GenBank/DDBJ databases">
        <title>Genome assembly for a Yunnan-Guizhou Plateau 3E fish, Anabarilius grahami (Regan), and its evolutionary and genetic applications.</title>
        <authorList>
            <person name="Jiang W."/>
        </authorList>
    </citation>
    <scope>NUCLEOTIDE SEQUENCE [LARGE SCALE GENOMIC DNA]</scope>
    <source>
        <strain evidence="2">AG-KIZ</strain>
        <tissue evidence="2">Muscle</tissue>
    </source>
</reference>
<dbReference type="Proteomes" id="UP000281406">
    <property type="component" value="Unassembled WGS sequence"/>
</dbReference>